<dbReference type="SUPFAM" id="SSF53271">
    <property type="entry name" value="PRTase-like"/>
    <property type="match status" value="1"/>
</dbReference>
<keyword evidence="3" id="KW-1185">Reference proteome</keyword>
<dbReference type="OrthoDB" id="9810066at2"/>
<evidence type="ECO:0000313" key="2">
    <source>
        <dbReference type="EMBL" id="SMO49131.1"/>
    </source>
</evidence>
<feature type="domain" description="Phosphoribosyltransferase" evidence="1">
    <location>
        <begin position="14"/>
        <end position="173"/>
    </location>
</feature>
<gene>
    <name evidence="2" type="ORF">SAMN06265218_103286</name>
</gene>
<dbReference type="Gene3D" id="3.30.1310.20">
    <property type="entry name" value="PRTase-like"/>
    <property type="match status" value="1"/>
</dbReference>
<dbReference type="AlphaFoldDB" id="A0A521BQV5"/>
<protein>
    <submittedName>
        <fullName evidence="2">Predicted phosphoribosyltransferase</fullName>
    </submittedName>
</protein>
<dbReference type="InterPro" id="IPR000836">
    <property type="entry name" value="PRTase_dom"/>
</dbReference>
<dbReference type="InterPro" id="IPR029057">
    <property type="entry name" value="PRTase-like"/>
</dbReference>
<accession>A0A521BQV5</accession>
<dbReference type="Proteomes" id="UP000317593">
    <property type="component" value="Unassembled WGS sequence"/>
</dbReference>
<dbReference type="CDD" id="cd06223">
    <property type="entry name" value="PRTases_typeI"/>
    <property type="match status" value="1"/>
</dbReference>
<dbReference type="GO" id="GO:0016757">
    <property type="term" value="F:glycosyltransferase activity"/>
    <property type="evidence" value="ECO:0007669"/>
    <property type="project" value="UniProtKB-KW"/>
</dbReference>
<proteinExistence type="predicted"/>
<evidence type="ECO:0000313" key="3">
    <source>
        <dbReference type="Proteomes" id="UP000317593"/>
    </source>
</evidence>
<keyword evidence="2" id="KW-0808">Transferase</keyword>
<dbReference type="RefSeq" id="WP_142713494.1">
    <property type="nucleotide sequence ID" value="NZ_FXTH01000003.1"/>
</dbReference>
<name>A0A521BQV5_9BACT</name>
<dbReference type="Pfam" id="PF00156">
    <property type="entry name" value="Pribosyltran"/>
    <property type="match status" value="1"/>
</dbReference>
<reference evidence="2 3" key="1">
    <citation type="submission" date="2017-05" db="EMBL/GenBank/DDBJ databases">
        <authorList>
            <person name="Varghese N."/>
            <person name="Submissions S."/>
        </authorList>
    </citation>
    <scope>NUCLEOTIDE SEQUENCE [LARGE SCALE GENOMIC DNA]</scope>
    <source>
        <strain evidence="2 3">DSM 21194</strain>
    </source>
</reference>
<organism evidence="2 3">
    <name type="scientific">Fodinibius sediminis</name>
    <dbReference type="NCBI Taxonomy" id="1214077"/>
    <lineage>
        <taxon>Bacteria</taxon>
        <taxon>Pseudomonadati</taxon>
        <taxon>Balneolota</taxon>
        <taxon>Balneolia</taxon>
        <taxon>Balneolales</taxon>
        <taxon>Balneolaceae</taxon>
        <taxon>Fodinibius</taxon>
    </lineage>
</organism>
<keyword evidence="2" id="KW-0328">Glycosyltransferase</keyword>
<dbReference type="EMBL" id="FXTH01000003">
    <property type="protein sequence ID" value="SMO49131.1"/>
    <property type="molecule type" value="Genomic_DNA"/>
</dbReference>
<evidence type="ECO:0000259" key="1">
    <source>
        <dbReference type="Pfam" id="PF00156"/>
    </source>
</evidence>
<sequence>MFENRQDAGNQLGEALEEYQAMQPLMLGIPRGGIEVGYYAALHLECDFDAIIVRKLGYPQQPEAAFGALAEDGSLYLDPWSNRYLNKEIINRVKEREKNEIQRRIRMYRAGGSLASLENRIVILIDDGIASGATVFAAIAMCQKQNPQKLIVAAPVSGYSKLSKLSAQTDEVIILEKYRDFFAVSQGYRNFGNLTDEEVLHFMKLWRNKSAGEASQG</sequence>
<dbReference type="Gene3D" id="3.40.50.2020">
    <property type="match status" value="1"/>
</dbReference>